<dbReference type="eggNOG" id="KOG1378">
    <property type="taxonomic scope" value="Eukaryota"/>
</dbReference>
<dbReference type="EMBL" id="GG662647">
    <property type="protein sequence ID" value="EAR98862.2"/>
    <property type="molecule type" value="Genomic_DNA"/>
</dbReference>
<dbReference type="SUPFAM" id="SSF56300">
    <property type="entry name" value="Metallo-dependent phosphatases"/>
    <property type="match status" value="1"/>
</dbReference>
<dbReference type="OrthoDB" id="293655at2759"/>
<evidence type="ECO:0000256" key="2">
    <source>
        <dbReference type="SAM" id="SignalP"/>
    </source>
</evidence>
<dbReference type="RefSeq" id="XP_001019107.2">
    <property type="nucleotide sequence ID" value="XM_001019107.2"/>
</dbReference>
<keyword evidence="1" id="KW-0325">Glycoprotein</keyword>
<dbReference type="InterPro" id="IPR004843">
    <property type="entry name" value="Calcineurin-like_PHP"/>
</dbReference>
<evidence type="ECO:0000256" key="1">
    <source>
        <dbReference type="ARBA" id="ARBA00023180"/>
    </source>
</evidence>
<dbReference type="Proteomes" id="UP000009168">
    <property type="component" value="Unassembled WGS sequence"/>
</dbReference>
<organism evidence="4 5">
    <name type="scientific">Tetrahymena thermophila (strain SB210)</name>
    <dbReference type="NCBI Taxonomy" id="312017"/>
    <lineage>
        <taxon>Eukaryota</taxon>
        <taxon>Sar</taxon>
        <taxon>Alveolata</taxon>
        <taxon>Ciliophora</taxon>
        <taxon>Intramacronucleata</taxon>
        <taxon>Oligohymenophorea</taxon>
        <taxon>Hymenostomatida</taxon>
        <taxon>Tetrahymenina</taxon>
        <taxon>Tetrahymenidae</taxon>
        <taxon>Tetrahymena</taxon>
    </lineage>
</organism>
<reference evidence="5" key="1">
    <citation type="journal article" date="2006" name="PLoS Biol.">
        <title>Macronuclear genome sequence of the ciliate Tetrahymena thermophila, a model eukaryote.</title>
        <authorList>
            <person name="Eisen J.A."/>
            <person name="Coyne R.S."/>
            <person name="Wu M."/>
            <person name="Wu D."/>
            <person name="Thiagarajan M."/>
            <person name="Wortman J.R."/>
            <person name="Badger J.H."/>
            <person name="Ren Q."/>
            <person name="Amedeo P."/>
            <person name="Jones K.M."/>
            <person name="Tallon L.J."/>
            <person name="Delcher A.L."/>
            <person name="Salzberg S.L."/>
            <person name="Silva J.C."/>
            <person name="Haas B.J."/>
            <person name="Majoros W.H."/>
            <person name="Farzad M."/>
            <person name="Carlton J.M."/>
            <person name="Smith R.K. Jr."/>
            <person name="Garg J."/>
            <person name="Pearlman R.E."/>
            <person name="Karrer K.M."/>
            <person name="Sun L."/>
            <person name="Manning G."/>
            <person name="Elde N.C."/>
            <person name="Turkewitz A.P."/>
            <person name="Asai D.J."/>
            <person name="Wilkes D.E."/>
            <person name="Wang Y."/>
            <person name="Cai H."/>
            <person name="Collins K."/>
            <person name="Stewart B.A."/>
            <person name="Lee S.R."/>
            <person name="Wilamowska K."/>
            <person name="Weinberg Z."/>
            <person name="Ruzzo W.L."/>
            <person name="Wloga D."/>
            <person name="Gaertig J."/>
            <person name="Frankel J."/>
            <person name="Tsao C.-C."/>
            <person name="Gorovsky M.A."/>
            <person name="Keeling P.J."/>
            <person name="Waller R.F."/>
            <person name="Patron N.J."/>
            <person name="Cherry J.M."/>
            <person name="Stover N.A."/>
            <person name="Krieger C.J."/>
            <person name="del Toro C."/>
            <person name="Ryder H.F."/>
            <person name="Williamson S.C."/>
            <person name="Barbeau R.A."/>
            <person name="Hamilton E.P."/>
            <person name="Orias E."/>
        </authorList>
    </citation>
    <scope>NUCLEOTIDE SEQUENCE [LARGE SCALE GENOMIC DNA]</scope>
    <source>
        <strain evidence="5">SB210</strain>
    </source>
</reference>
<dbReference type="GO" id="GO:0016787">
    <property type="term" value="F:hydrolase activity"/>
    <property type="evidence" value="ECO:0007669"/>
    <property type="project" value="InterPro"/>
</dbReference>
<dbReference type="AlphaFoldDB" id="Q23QM6"/>
<feature type="chain" id="PRO_5004202054" evidence="2">
    <location>
        <begin position="21"/>
        <end position="481"/>
    </location>
</feature>
<name>Q23QM6_TETTS</name>
<dbReference type="KEGG" id="tet:TTHERM_00254540"/>
<feature type="domain" description="Calcineurin-like phosphoesterase" evidence="3">
    <location>
        <begin position="187"/>
        <end position="368"/>
    </location>
</feature>
<keyword evidence="2" id="KW-0732">Signal</keyword>
<dbReference type="Gene3D" id="3.60.21.10">
    <property type="match status" value="1"/>
</dbReference>
<dbReference type="HOGENOM" id="CLU_013387_5_0_1"/>
<evidence type="ECO:0000259" key="3">
    <source>
        <dbReference type="Pfam" id="PF00149"/>
    </source>
</evidence>
<feature type="signal peptide" evidence="2">
    <location>
        <begin position="1"/>
        <end position="20"/>
    </location>
</feature>
<evidence type="ECO:0000313" key="5">
    <source>
        <dbReference type="Proteomes" id="UP000009168"/>
    </source>
</evidence>
<keyword evidence="5" id="KW-1185">Reference proteome</keyword>
<dbReference type="Pfam" id="PF00149">
    <property type="entry name" value="Metallophos"/>
    <property type="match status" value="1"/>
</dbReference>
<gene>
    <name evidence="4" type="ORF">TTHERM_00254540</name>
</gene>
<evidence type="ECO:0000313" key="4">
    <source>
        <dbReference type="EMBL" id="EAR98862.2"/>
    </source>
</evidence>
<dbReference type="GeneID" id="7835713"/>
<dbReference type="InterPro" id="IPR041792">
    <property type="entry name" value="MPP_PAP"/>
</dbReference>
<protein>
    <submittedName>
        <fullName evidence="4">Ser/thr phosphatase family protein</fullName>
    </submittedName>
</protein>
<dbReference type="PANTHER" id="PTHR45867:SF10">
    <property type="entry name" value="PURPLE ACID PHOSPHATASE"/>
    <property type="match status" value="1"/>
</dbReference>
<dbReference type="PANTHER" id="PTHR45867">
    <property type="entry name" value="PURPLE ACID PHOSPHATASE"/>
    <property type="match status" value="1"/>
</dbReference>
<proteinExistence type="predicted"/>
<dbReference type="InterPro" id="IPR029052">
    <property type="entry name" value="Metallo-depent_PP-like"/>
</dbReference>
<dbReference type="InParanoid" id="Q23QM6"/>
<sequence length="481" mass="56163">MSMKVAFLMVLFSIVGLVSSNDNCYPETVYMTLGEYYSPDYSEIGCTNTLQISFSTVNQCSDSYVIVFPETNEEAELFETKNFFQQNAEPILGVKQSVVEQSWNGEKFCHNGKNCEKVYYQKFVHYFTFDLCSFQKRFTYKIYGNINESPRVFTGIIPKRDRSSDEIQQFLAFGDHEISVPGNYTISSLSKLVEEKKEYDGILFLGDYAYEFYNNNATKGDIYMNSMEPFYSYWPYMFSPGNHEDCQNFAFVNQKFHMMNNISQQNNNVFSFNIGKVHFLSVNLHYFNNGTGVIDPQIQESMLQSVEKDLIAANLNRKNQPWIFILGHKPIYCVGRADCYDYYVQYQQFDQLFYKYGVDIFLAAHQHETTKYYPMYQNDTMPYQQFKQNIILNPKSYMQILQGNAGCDDMAHTDVYYNATWVLSRSFDPGFGTLQIINDNLIQFLNYDSQTNSSLEPTMIYSDHSYHIKNNTIDYGHYINI</sequence>
<dbReference type="CDD" id="cd00839">
    <property type="entry name" value="MPP_PAPs"/>
    <property type="match status" value="1"/>
</dbReference>
<accession>Q23QM6</accession>